<proteinExistence type="predicted"/>
<feature type="transmembrane region" description="Helical" evidence="1">
    <location>
        <begin position="140"/>
        <end position="157"/>
    </location>
</feature>
<dbReference type="HOGENOM" id="CLU_091251_0_0_9"/>
<reference evidence="2 3" key="1">
    <citation type="journal article" date="1994" name="J. Ferment. Bioeng.">
        <title>Molecular cloning and nucleotide sequence of the gene for an alkaline protease from the alkalophilic Bacillus sp. KSM-K16.</title>
        <authorList>
            <person name="Hakamada Y."/>
            <person name="Kobayashi T."/>
            <person name="Hitomi J."/>
            <person name="Kawai S."/>
            <person name="Ito S."/>
        </authorList>
    </citation>
    <scope>NUCLEOTIDE SEQUENCE [LARGE SCALE GENOMIC DNA]</scope>
    <source>
        <strain evidence="2 3">KSM-K16</strain>
    </source>
</reference>
<organism evidence="2 3">
    <name type="scientific">Shouchella clausii (strain KSM-K16)</name>
    <name type="common">Alkalihalobacillus clausii</name>
    <dbReference type="NCBI Taxonomy" id="66692"/>
    <lineage>
        <taxon>Bacteria</taxon>
        <taxon>Bacillati</taxon>
        <taxon>Bacillota</taxon>
        <taxon>Bacilli</taxon>
        <taxon>Bacillales</taxon>
        <taxon>Bacillaceae</taxon>
        <taxon>Shouchella</taxon>
    </lineage>
</organism>
<feature type="transmembrane region" description="Helical" evidence="1">
    <location>
        <begin position="213"/>
        <end position="232"/>
    </location>
</feature>
<gene>
    <name evidence="2" type="ordered locus">ABC3361</name>
</gene>
<feature type="transmembrane region" description="Helical" evidence="1">
    <location>
        <begin position="113"/>
        <end position="134"/>
    </location>
</feature>
<keyword evidence="1" id="KW-1133">Transmembrane helix</keyword>
<feature type="transmembrane region" description="Helical" evidence="1">
    <location>
        <begin position="12"/>
        <end position="31"/>
    </location>
</feature>
<reference evidence="2 3" key="5">
    <citation type="journal article" date="2007" name="Extremophiles">
        <title>Intragenomic diversity of the V1 regions of 16S rRNA genes in high-alkaline protease-producing Bacillus clausii spp.</title>
        <authorList>
            <person name="Kageyama Y."/>
            <person name="Takaki Y."/>
            <person name="Shimamura S."/>
            <person name="Nishi S."/>
            <person name="Nogi Y."/>
            <person name="Uchimura K."/>
            <person name="Kobayashi T."/>
            <person name="Hitomi J."/>
            <person name="Ozaki K."/>
            <person name="Kawai S."/>
            <person name="Ito S."/>
            <person name="Horikoshi K."/>
        </authorList>
    </citation>
    <scope>NUCLEOTIDE SEQUENCE [LARGE SCALE GENOMIC DNA]</scope>
    <source>
        <strain evidence="2 3">KSM-K16</strain>
    </source>
</reference>
<dbReference type="KEGG" id="bcl:ABC3361"/>
<evidence type="ECO:0000256" key="1">
    <source>
        <dbReference type="SAM" id="Phobius"/>
    </source>
</evidence>
<dbReference type="Proteomes" id="UP000001168">
    <property type="component" value="Chromosome"/>
</dbReference>
<protein>
    <submittedName>
        <fullName evidence="2">Uncharacterized protein</fullName>
    </submittedName>
</protein>
<feature type="transmembrane region" description="Helical" evidence="1">
    <location>
        <begin position="188"/>
        <end position="206"/>
    </location>
</feature>
<dbReference type="EMBL" id="AP006627">
    <property type="protein sequence ID" value="BAD65894.1"/>
    <property type="molecule type" value="Genomic_DNA"/>
</dbReference>
<sequence length="266" mass="30801">MAQTERRAPMIVLFNLAAHVFIGVLFLINFLTTPGDWWALYPAGLLLLSSLSIMLDRKLGYKLYAFTMATAFIVYLSFVNWVQTPDYPWILYICFPLLWWPLSAFFGQASRSLFFASMASSSMILYYILLNMFWETGFPWALFPAFILLWWPLSIGVARRPLAYGVLGTLLSSVFFIAMNWITTPEAIWAIYPIFALIWWPMSIALYKKPFAFSLAGSALLIVFFVAVNVLTTPLTPWAVFVIFAVLWWPLAMYVYWHKQKKRHSF</sequence>
<accession>Q5WCL6</accession>
<evidence type="ECO:0000313" key="2">
    <source>
        <dbReference type="EMBL" id="BAD65894.1"/>
    </source>
</evidence>
<dbReference type="eggNOG" id="ENOG502ZNDE">
    <property type="taxonomic scope" value="Bacteria"/>
</dbReference>
<feature type="transmembrane region" description="Helical" evidence="1">
    <location>
        <begin position="63"/>
        <end position="83"/>
    </location>
</feature>
<dbReference type="STRING" id="66692.ABC3361"/>
<keyword evidence="1" id="KW-0472">Membrane</keyword>
<reference evidence="2 3" key="2">
    <citation type="journal article" date="1995" name="Appl. Microbiol. Biotechnol.">
        <title>Purification and properties of an alkaline protease from alkalophilic Bacillus sp. KSM-K16.</title>
        <authorList>
            <person name="Kobayashi T."/>
            <person name="Hakamada Y."/>
            <person name="Adachi S."/>
            <person name="Hitomi J."/>
            <person name="Yoshimatsu T."/>
            <person name="Koike K."/>
            <person name="Kawai S."/>
            <person name="Ito S."/>
        </authorList>
    </citation>
    <scope>NUCLEOTIDE SEQUENCE [LARGE SCALE GENOMIC DNA]</scope>
    <source>
        <strain evidence="2 3">KSM-K16</strain>
    </source>
</reference>
<keyword evidence="3" id="KW-1185">Reference proteome</keyword>
<feature type="transmembrane region" description="Helical" evidence="1">
    <location>
        <begin position="238"/>
        <end position="257"/>
    </location>
</feature>
<reference evidence="3" key="4">
    <citation type="submission" date="2003-10" db="EMBL/GenBank/DDBJ databases">
        <title>The complete genome sequence of the alkaliphilic Bacillus clausii KSM-K16.</title>
        <authorList>
            <person name="Takaki Y."/>
            <person name="Kageyama Y."/>
            <person name="Shimamura S."/>
            <person name="Suzuki H."/>
            <person name="Nishi S."/>
            <person name="Hatada Y."/>
            <person name="Kawai S."/>
            <person name="Ito S."/>
            <person name="Horikoshi K."/>
        </authorList>
    </citation>
    <scope>NUCLEOTIDE SEQUENCE [LARGE SCALE GENOMIC DNA]</scope>
    <source>
        <strain evidence="3">KSM-K16</strain>
    </source>
</reference>
<feature type="transmembrane region" description="Helical" evidence="1">
    <location>
        <begin position="89"/>
        <end position="106"/>
    </location>
</feature>
<feature type="transmembrane region" description="Helical" evidence="1">
    <location>
        <begin position="162"/>
        <end position="182"/>
    </location>
</feature>
<feature type="transmembrane region" description="Helical" evidence="1">
    <location>
        <begin position="37"/>
        <end position="56"/>
    </location>
</feature>
<reference evidence="2 3" key="3">
    <citation type="journal article" date="1997" name="Protein Eng.">
        <title>High-resolution crystal structure of M-protease: phylogeny aided analysis of the high-alkaline adaptation mechanism.</title>
        <authorList>
            <person name="Shirai T."/>
            <person name="Suzuki A."/>
            <person name="Yamane T."/>
            <person name="Ashida T."/>
            <person name="Kobayashi T."/>
            <person name="Ito S."/>
        </authorList>
    </citation>
    <scope>NUCLEOTIDE SEQUENCE [LARGE SCALE GENOMIC DNA]</scope>
    <source>
        <strain evidence="2 3">KSM-K16</strain>
    </source>
</reference>
<dbReference type="AlphaFoldDB" id="Q5WCL6"/>
<keyword evidence="1" id="KW-0812">Transmembrane</keyword>
<name>Q5WCL6_SHOC1</name>
<evidence type="ECO:0000313" key="3">
    <source>
        <dbReference type="Proteomes" id="UP000001168"/>
    </source>
</evidence>